<evidence type="ECO:0000313" key="1">
    <source>
        <dbReference type="EMBL" id="MBA8988839.1"/>
    </source>
</evidence>
<proteinExistence type="predicted"/>
<gene>
    <name evidence="1" type="ORF">FHW23_000071</name>
</gene>
<organism evidence="1 2">
    <name type="scientific">Curtobacterium pusillum</name>
    <dbReference type="NCBI Taxonomy" id="69373"/>
    <lineage>
        <taxon>Bacteria</taxon>
        <taxon>Bacillati</taxon>
        <taxon>Actinomycetota</taxon>
        <taxon>Actinomycetes</taxon>
        <taxon>Micrococcales</taxon>
        <taxon>Microbacteriaceae</taxon>
        <taxon>Curtobacterium</taxon>
    </lineage>
</organism>
<dbReference type="EMBL" id="JACGXP010000001">
    <property type="protein sequence ID" value="MBA8988839.1"/>
    <property type="molecule type" value="Genomic_DNA"/>
</dbReference>
<reference evidence="1 2" key="1">
    <citation type="submission" date="2020-07" db="EMBL/GenBank/DDBJ databases">
        <title>Above-ground endophytic microbial communities from plants in different locations in the United States.</title>
        <authorList>
            <person name="Frank C."/>
        </authorList>
    </citation>
    <scope>NUCLEOTIDE SEQUENCE [LARGE SCALE GENOMIC DNA]</scope>
    <source>
        <strain evidence="1 2">WPL5_2</strain>
    </source>
</reference>
<name>A0AAW3T0X5_9MICO</name>
<protein>
    <submittedName>
        <fullName evidence="1">Uncharacterized protein</fullName>
    </submittedName>
</protein>
<sequence>MTWELVPTATLVTDAGATVEWAVLEKHIAALAQAEPGSAARITALRPGEEEALTAVQLITLPDGRLAVEVNFSYGTRGSLYQRVKPADSPTRIQRLLVRPGWVARIQKGAILIPAQALDATAWACAEGSLHSSLHTTHVAEDFWADVAAGRRSPP</sequence>
<accession>A0AAW3T0X5</accession>
<comment type="caution">
    <text evidence="1">The sequence shown here is derived from an EMBL/GenBank/DDBJ whole genome shotgun (WGS) entry which is preliminary data.</text>
</comment>
<evidence type="ECO:0000313" key="2">
    <source>
        <dbReference type="Proteomes" id="UP000590225"/>
    </source>
</evidence>
<dbReference type="Proteomes" id="UP000590225">
    <property type="component" value="Unassembled WGS sequence"/>
</dbReference>
<dbReference type="RefSeq" id="WP_182514808.1">
    <property type="nucleotide sequence ID" value="NZ_JACGXP010000001.1"/>
</dbReference>
<dbReference type="AlphaFoldDB" id="A0AAW3T0X5"/>